<evidence type="ECO:0000313" key="1">
    <source>
        <dbReference type="EMBL" id="MBB6000128.1"/>
    </source>
</evidence>
<evidence type="ECO:0000313" key="2">
    <source>
        <dbReference type="Proteomes" id="UP000578077"/>
    </source>
</evidence>
<name>A0A841EH26_9ACTN</name>
<protein>
    <submittedName>
        <fullName evidence="1">Uncharacterized protein</fullName>
    </submittedName>
</protein>
<dbReference type="RefSeq" id="WP_221457731.1">
    <property type="nucleotide sequence ID" value="NZ_BAABKT010000012.1"/>
</dbReference>
<comment type="caution">
    <text evidence="1">The sequence shown here is derived from an EMBL/GenBank/DDBJ whole genome shotgun (WGS) entry which is preliminary data.</text>
</comment>
<organism evidence="1 2">
    <name type="scientific">Streptomonospora salina</name>
    <dbReference type="NCBI Taxonomy" id="104205"/>
    <lineage>
        <taxon>Bacteria</taxon>
        <taxon>Bacillati</taxon>
        <taxon>Actinomycetota</taxon>
        <taxon>Actinomycetes</taxon>
        <taxon>Streptosporangiales</taxon>
        <taxon>Nocardiopsidaceae</taxon>
        <taxon>Streptomonospora</taxon>
    </lineage>
</organism>
<proteinExistence type="predicted"/>
<keyword evidence="2" id="KW-1185">Reference proteome</keyword>
<gene>
    <name evidence="1" type="ORF">HNR25_003879</name>
</gene>
<sequence>MSASENDVLDPETGRPRLLARRCSTCVFHPDNRMHLPPGRLAEVVDANRDAGSGLTCHQTLSYADTGVANAWCRGFYDAYPRTLAFRLARLLLGGVTEVEPPS</sequence>
<reference evidence="1 2" key="1">
    <citation type="submission" date="2020-08" db="EMBL/GenBank/DDBJ databases">
        <title>Sequencing the genomes of 1000 actinobacteria strains.</title>
        <authorList>
            <person name="Klenk H.-P."/>
        </authorList>
    </citation>
    <scope>NUCLEOTIDE SEQUENCE [LARGE SCALE GENOMIC DNA]</scope>
    <source>
        <strain evidence="1 2">DSM 44593</strain>
    </source>
</reference>
<dbReference type="EMBL" id="JACHLY010000001">
    <property type="protein sequence ID" value="MBB6000128.1"/>
    <property type="molecule type" value="Genomic_DNA"/>
</dbReference>
<dbReference type="Proteomes" id="UP000578077">
    <property type="component" value="Unassembled WGS sequence"/>
</dbReference>
<dbReference type="AlphaFoldDB" id="A0A841EH26"/>
<accession>A0A841EH26</accession>